<keyword evidence="2" id="KW-1185">Reference proteome</keyword>
<evidence type="ECO:0000313" key="1">
    <source>
        <dbReference type="EMBL" id="XRP73234.1"/>
    </source>
</evidence>
<accession>A0ACD5IL08</accession>
<gene>
    <name evidence="1" type="ORF">HF292_000920</name>
</gene>
<organism evidence="1 2">
    <name type="scientific">Acidithiobacillus ferruginosus</name>
    <dbReference type="NCBI Taxonomy" id="3063951"/>
    <lineage>
        <taxon>Bacteria</taxon>
        <taxon>Pseudomonadati</taxon>
        <taxon>Pseudomonadota</taxon>
        <taxon>Acidithiobacillia</taxon>
        <taxon>Acidithiobacillales</taxon>
        <taxon>Acidithiobacillaceae</taxon>
        <taxon>Acidithiobacillus</taxon>
    </lineage>
</organism>
<dbReference type="Proteomes" id="UP001196097">
    <property type="component" value="Chromosome"/>
</dbReference>
<sequence length="241" mass="27157">MKWLRTLVLFDRGEVVSSLDWDRIHQSFVRSIESIGSPEGSGKLVLRRKSQDPISKQWNRNGVGYLRSRFLEHMVKIEGWQAEGEVDLQHLEEQPEFHLYPSMESYSEPITSAFGDFDFVTTTDGGIRVAIEWETGNISSSHRSLNKLSIVLAAKKIQAGVLILPSRSLYEHLTDRIGNIGELSPYLGMWKSMGTAVERGMLAIAVVEHDELTDDPKFPYLKVGKDGRAIEGKGKRINPTT</sequence>
<proteinExistence type="predicted"/>
<name>A0ACD5IL08_9PROT</name>
<protein>
    <submittedName>
        <fullName evidence="1">Uncharacterized protein</fullName>
    </submittedName>
</protein>
<evidence type="ECO:0000313" key="2">
    <source>
        <dbReference type="Proteomes" id="UP001196097"/>
    </source>
</evidence>
<reference evidence="1 2" key="1">
    <citation type="journal article" date="2021" name="ISME J.">
        <title>Genomic evolution of the class Acidithiobacillia: deep-branching Proteobacteria living in extreme acidic conditions.</title>
        <authorList>
            <person name="Moya-Beltran A."/>
            <person name="Beard S."/>
            <person name="Rojas-Villalobos C."/>
            <person name="Issotta F."/>
            <person name="Gallardo Y."/>
            <person name="Ulloa R."/>
            <person name="Giaveno A."/>
            <person name="Degli Esposti M."/>
            <person name="Johnson D.B."/>
            <person name="Quatrini R."/>
        </authorList>
    </citation>
    <scope>NUCLEOTIDE SEQUENCE [LARGE SCALE GENOMIC DNA]</scope>
    <source>
        <strain evidence="1 2">CF3</strain>
    </source>
</reference>
<dbReference type="EMBL" id="CP130946">
    <property type="protein sequence ID" value="XRP73234.1"/>
    <property type="molecule type" value="Genomic_DNA"/>
</dbReference>